<evidence type="ECO:0000256" key="1">
    <source>
        <dbReference type="SAM" id="Phobius"/>
    </source>
</evidence>
<protein>
    <submittedName>
        <fullName evidence="2">Uncharacterized protein</fullName>
    </submittedName>
</protein>
<feature type="transmembrane region" description="Helical" evidence="1">
    <location>
        <begin position="12"/>
        <end position="38"/>
    </location>
</feature>
<keyword evidence="1" id="KW-1133">Transmembrane helix</keyword>
<dbReference type="EMBL" id="VFLP01000011">
    <property type="protein sequence ID" value="TRX96516.1"/>
    <property type="molecule type" value="Genomic_DNA"/>
</dbReference>
<keyword evidence="3" id="KW-1185">Reference proteome</keyword>
<proteinExistence type="predicted"/>
<dbReference type="OrthoDB" id="10472727at2759"/>
<organism evidence="2 3">
    <name type="scientific">Xylaria flabelliformis</name>
    <dbReference type="NCBI Taxonomy" id="2512241"/>
    <lineage>
        <taxon>Eukaryota</taxon>
        <taxon>Fungi</taxon>
        <taxon>Dikarya</taxon>
        <taxon>Ascomycota</taxon>
        <taxon>Pezizomycotina</taxon>
        <taxon>Sordariomycetes</taxon>
        <taxon>Xylariomycetidae</taxon>
        <taxon>Xylariales</taxon>
        <taxon>Xylariaceae</taxon>
        <taxon>Xylaria</taxon>
    </lineage>
</organism>
<gene>
    <name evidence="2" type="ORF">FHL15_002788</name>
</gene>
<sequence>MPALPPNIGVAIIIITTTNSSSMVLSSILVRSLMHLAIPMMTASKRMSHVSATAAHCSLKGIFAFPFQTVGTESATSLVQRRSRRRKTVLPDIPPRIAFELPRAMQLSLRRSAFSSLVVASHTATSRSPRHPVVQVDLEVARQTCRLDTDFRKHALSAISKPILYQMCSACIDQRPA</sequence>
<keyword evidence="1" id="KW-0472">Membrane</keyword>
<keyword evidence="1" id="KW-0812">Transmembrane</keyword>
<comment type="caution">
    <text evidence="2">The sequence shown here is derived from an EMBL/GenBank/DDBJ whole genome shotgun (WGS) entry which is preliminary data.</text>
</comment>
<dbReference type="Proteomes" id="UP000319160">
    <property type="component" value="Unassembled WGS sequence"/>
</dbReference>
<reference evidence="3" key="1">
    <citation type="submission" date="2019-06" db="EMBL/GenBank/DDBJ databases">
        <title>Draft genome sequence of the griseofulvin-producing fungus Xylaria cubensis strain G536.</title>
        <authorList>
            <person name="Mead M.E."/>
            <person name="Raja H.A."/>
            <person name="Steenwyk J.L."/>
            <person name="Knowles S.L."/>
            <person name="Oberlies N.H."/>
            <person name="Rokas A."/>
        </authorList>
    </citation>
    <scope>NUCLEOTIDE SEQUENCE [LARGE SCALE GENOMIC DNA]</scope>
    <source>
        <strain evidence="3">G536</strain>
    </source>
</reference>
<evidence type="ECO:0000313" key="3">
    <source>
        <dbReference type="Proteomes" id="UP000319160"/>
    </source>
</evidence>
<dbReference type="AlphaFoldDB" id="A0A553I8I7"/>
<accession>A0A553I8I7</accession>
<name>A0A553I8I7_9PEZI</name>
<evidence type="ECO:0000313" key="2">
    <source>
        <dbReference type="EMBL" id="TRX96516.1"/>
    </source>
</evidence>